<dbReference type="InterPro" id="IPR029063">
    <property type="entry name" value="SAM-dependent_MTases_sf"/>
</dbReference>
<sequence>MGSEKRSVAAAAYDVLAPAYDVLTGGYAYDSWIAALQRLALSHGLDGRRVLDVACGTGHSMLPWLERGYEVVGVDVSERMAAVARAKGLEVHVADMRALPPLGQFNLVTCLGDGLNHLLEPEDVRRALGEMRCALAPGGLAVFDLNLLTAYRDTPDTIVEVEDRVVLWPGAGARIAAPGGVGELVVDVFEREGELWRRTRSRQPHRHHPLVDVLGAARAEGYAIVGVYGQHPGVRLEDTADEHVHAKAIVIARR</sequence>
<dbReference type="GO" id="GO:0032259">
    <property type="term" value="P:methylation"/>
    <property type="evidence" value="ECO:0007669"/>
    <property type="project" value="UniProtKB-KW"/>
</dbReference>
<evidence type="ECO:0000313" key="6">
    <source>
        <dbReference type="Proteomes" id="UP001147700"/>
    </source>
</evidence>
<dbReference type="Gene3D" id="2.20.25.110">
    <property type="entry name" value="S-adenosyl-L-methionine-dependent methyltransferases"/>
    <property type="match status" value="1"/>
</dbReference>
<dbReference type="CDD" id="cd02440">
    <property type="entry name" value="AdoMet_MTases"/>
    <property type="match status" value="1"/>
</dbReference>
<comment type="caution">
    <text evidence="5">The sequence shown here is derived from an EMBL/GenBank/DDBJ whole genome shotgun (WGS) entry which is preliminary data.</text>
</comment>
<dbReference type="Proteomes" id="UP001147700">
    <property type="component" value="Unassembled WGS sequence"/>
</dbReference>
<evidence type="ECO:0000313" key="5">
    <source>
        <dbReference type="EMBL" id="MDA0142098.1"/>
    </source>
</evidence>
<proteinExistence type="predicted"/>
<keyword evidence="1 5" id="KW-0489">Methyltransferase</keyword>
<dbReference type="EMBL" id="JAPCID010000074">
    <property type="protein sequence ID" value="MDA0142098.1"/>
    <property type="molecule type" value="Genomic_DNA"/>
</dbReference>
<dbReference type="GO" id="GO:0008168">
    <property type="term" value="F:methyltransferase activity"/>
    <property type="evidence" value="ECO:0007669"/>
    <property type="project" value="UniProtKB-KW"/>
</dbReference>
<feature type="domain" description="Methyltransferase" evidence="4">
    <location>
        <begin position="50"/>
        <end position="139"/>
    </location>
</feature>
<keyword evidence="2" id="KW-0808">Transferase</keyword>
<evidence type="ECO:0000256" key="1">
    <source>
        <dbReference type="ARBA" id="ARBA00022603"/>
    </source>
</evidence>
<dbReference type="SUPFAM" id="SSF53335">
    <property type="entry name" value="S-adenosyl-L-methionine-dependent methyltransferases"/>
    <property type="match status" value="1"/>
</dbReference>
<name>A0ABT4RU39_9ACTN</name>
<dbReference type="RefSeq" id="WP_202952100.1">
    <property type="nucleotide sequence ID" value="NZ_JAPCID010000074.1"/>
</dbReference>
<keyword evidence="3" id="KW-0949">S-adenosyl-L-methionine</keyword>
<evidence type="ECO:0000256" key="3">
    <source>
        <dbReference type="ARBA" id="ARBA00022691"/>
    </source>
</evidence>
<evidence type="ECO:0000259" key="4">
    <source>
        <dbReference type="Pfam" id="PF13649"/>
    </source>
</evidence>
<organism evidence="5 6">
    <name type="scientific">Solirubrobacter deserti</name>
    <dbReference type="NCBI Taxonomy" id="2282478"/>
    <lineage>
        <taxon>Bacteria</taxon>
        <taxon>Bacillati</taxon>
        <taxon>Actinomycetota</taxon>
        <taxon>Thermoleophilia</taxon>
        <taxon>Solirubrobacterales</taxon>
        <taxon>Solirubrobacteraceae</taxon>
        <taxon>Solirubrobacter</taxon>
    </lineage>
</organism>
<dbReference type="InterPro" id="IPR041698">
    <property type="entry name" value="Methyltransf_25"/>
</dbReference>
<dbReference type="PANTHER" id="PTHR43464">
    <property type="entry name" value="METHYLTRANSFERASE"/>
    <property type="match status" value="1"/>
</dbReference>
<evidence type="ECO:0000256" key="2">
    <source>
        <dbReference type="ARBA" id="ARBA00022679"/>
    </source>
</evidence>
<gene>
    <name evidence="5" type="ORF">OJ962_31730</name>
</gene>
<accession>A0ABT4RU39</accession>
<dbReference type="Pfam" id="PF13649">
    <property type="entry name" value="Methyltransf_25"/>
    <property type="match status" value="1"/>
</dbReference>
<protein>
    <submittedName>
        <fullName evidence="5">Class I SAM-dependent methyltransferase</fullName>
    </submittedName>
</protein>
<dbReference type="Gene3D" id="3.40.50.150">
    <property type="entry name" value="Vaccinia Virus protein VP39"/>
    <property type="match status" value="1"/>
</dbReference>
<dbReference type="PANTHER" id="PTHR43464:SF19">
    <property type="entry name" value="UBIQUINONE BIOSYNTHESIS O-METHYLTRANSFERASE, MITOCHONDRIAL"/>
    <property type="match status" value="1"/>
</dbReference>
<reference evidence="5" key="1">
    <citation type="submission" date="2022-10" db="EMBL/GenBank/DDBJ databases">
        <title>The WGS of Solirubrobacter sp. CPCC 204708.</title>
        <authorList>
            <person name="Jiang Z."/>
        </authorList>
    </citation>
    <scope>NUCLEOTIDE SEQUENCE</scope>
    <source>
        <strain evidence="5">CPCC 204708</strain>
    </source>
</reference>
<keyword evidence="6" id="KW-1185">Reference proteome</keyword>